<dbReference type="Gene3D" id="2.10.25.10">
    <property type="entry name" value="Laminin"/>
    <property type="match status" value="1"/>
</dbReference>
<evidence type="ECO:0000313" key="4">
    <source>
        <dbReference type="EMBL" id="BES88724.1"/>
    </source>
</evidence>
<reference evidence="4 5" key="1">
    <citation type="submission" date="2023-09" db="EMBL/GenBank/DDBJ databases">
        <title>Nesidiocoris tenuis whole genome shotgun sequence.</title>
        <authorList>
            <person name="Shibata T."/>
            <person name="Shimoda M."/>
            <person name="Kobayashi T."/>
            <person name="Uehara T."/>
        </authorList>
    </citation>
    <scope>NUCLEOTIDE SEQUENCE [LARGE SCALE GENOMIC DNA]</scope>
    <source>
        <strain evidence="4 5">Japan</strain>
    </source>
</reference>
<feature type="domain" description="EGF-like" evidence="3">
    <location>
        <begin position="168"/>
        <end position="207"/>
    </location>
</feature>
<keyword evidence="2" id="KW-0732">Signal</keyword>
<dbReference type="InterPro" id="IPR000742">
    <property type="entry name" value="EGF"/>
</dbReference>
<sequence length="457" mass="49512">MQLNRGKSLVLQTLVAGVFIILPSASGQYSRYSYYDVLLNRIHDDEAVPIGNRYYAYKDSAYYSRAQDICSPSPCGRNTDCLPRDGRPVCICLPGHYGNPLSYCQRGECAENNDCGPSKVCKNNQCVDVCAGNCGVNAQCLARNHVPVCSCPPGWTGDPSASCRRFDPQELCTPSPCGRNTKCEVINDVPTCSCLPGYIGQPLQGCRHECDSDYDCPHSQKCKDYKCTAVCTAGACAPNARCDVSNHRAVCTCAPGTFGDPYTSCRYECESHYDCPSNKPACSAGKCIDPCSTPNVCGQFADCRVRDRTTPVCSCPKDMTGDPFVRCRPFVKEDLCIPSPCGQNAQCTPGHDRTGRERPVCTCLPGYIGDALVSCRRGECQSDSECPYDKSCQAYHCNPVCTSGVCGSGAECKARDHLAICSCPPGYTGSPSSNCYRIPNPVAAVRDRNGRLQYLKK</sequence>
<dbReference type="PANTHER" id="PTHR22963">
    <property type="entry name" value="ENDOGLIN-RELATED"/>
    <property type="match status" value="1"/>
</dbReference>
<protein>
    <submittedName>
        <fullName evidence="4">EGF</fullName>
    </submittedName>
</protein>
<dbReference type="EMBL" id="AP028909">
    <property type="protein sequence ID" value="BES88724.1"/>
    <property type="molecule type" value="Genomic_DNA"/>
</dbReference>
<feature type="domain" description="EGF-like" evidence="3">
    <location>
        <begin position="66"/>
        <end position="105"/>
    </location>
</feature>
<dbReference type="SMART" id="SM00181">
    <property type="entry name" value="EGF"/>
    <property type="match status" value="7"/>
</dbReference>
<accession>A0ABN7AC38</accession>
<organism evidence="4 5">
    <name type="scientific">Nesidiocoris tenuis</name>
    <dbReference type="NCBI Taxonomy" id="355587"/>
    <lineage>
        <taxon>Eukaryota</taxon>
        <taxon>Metazoa</taxon>
        <taxon>Ecdysozoa</taxon>
        <taxon>Arthropoda</taxon>
        <taxon>Hexapoda</taxon>
        <taxon>Insecta</taxon>
        <taxon>Pterygota</taxon>
        <taxon>Neoptera</taxon>
        <taxon>Paraneoptera</taxon>
        <taxon>Hemiptera</taxon>
        <taxon>Heteroptera</taxon>
        <taxon>Panheteroptera</taxon>
        <taxon>Cimicomorpha</taxon>
        <taxon>Miridae</taxon>
        <taxon>Dicyphina</taxon>
        <taxon>Nesidiocoris</taxon>
    </lineage>
</organism>
<name>A0ABN7AC38_9HEMI</name>
<feature type="signal peptide" evidence="2">
    <location>
        <begin position="1"/>
        <end position="27"/>
    </location>
</feature>
<feature type="domain" description="EGF-like" evidence="3">
    <location>
        <begin position="332"/>
        <end position="376"/>
    </location>
</feature>
<keyword evidence="1" id="KW-1015">Disulfide bond</keyword>
<evidence type="ECO:0000256" key="1">
    <source>
        <dbReference type="PROSITE-ProRule" id="PRU00076"/>
    </source>
</evidence>
<feature type="disulfide bond" evidence="1">
    <location>
        <begin position="130"/>
        <end position="140"/>
    </location>
</feature>
<evidence type="ECO:0000256" key="2">
    <source>
        <dbReference type="SAM" id="SignalP"/>
    </source>
</evidence>
<feature type="chain" id="PRO_5047434499" evidence="2">
    <location>
        <begin position="28"/>
        <end position="457"/>
    </location>
</feature>
<comment type="caution">
    <text evidence="1">Lacks conserved residue(s) required for the propagation of feature annotation.</text>
</comment>
<feature type="domain" description="EGF-like" evidence="3">
    <location>
        <begin position="127"/>
        <end position="164"/>
    </location>
</feature>
<dbReference type="PANTHER" id="PTHR22963:SF38">
    <property type="entry name" value="LP13770P"/>
    <property type="match status" value="1"/>
</dbReference>
<keyword evidence="5" id="KW-1185">Reference proteome</keyword>
<evidence type="ECO:0000259" key="3">
    <source>
        <dbReference type="PROSITE" id="PS50026"/>
    </source>
</evidence>
<dbReference type="Proteomes" id="UP001307889">
    <property type="component" value="Chromosome 1"/>
</dbReference>
<gene>
    <name evidence="4" type="ORF">NTJ_01531</name>
</gene>
<keyword evidence="1" id="KW-0245">EGF-like domain</keyword>
<dbReference type="PROSITE" id="PS50026">
    <property type="entry name" value="EGF_3"/>
    <property type="match status" value="4"/>
</dbReference>
<dbReference type="PROSITE" id="PS01186">
    <property type="entry name" value="EGF_2"/>
    <property type="match status" value="4"/>
</dbReference>
<evidence type="ECO:0000313" key="5">
    <source>
        <dbReference type="Proteomes" id="UP001307889"/>
    </source>
</evidence>
<proteinExistence type="predicted"/>